<feature type="coiled-coil region" evidence="1">
    <location>
        <begin position="4"/>
        <end position="31"/>
    </location>
</feature>
<dbReference type="CDD" id="cd09272">
    <property type="entry name" value="RNase_HI_RT_Ty1"/>
    <property type="match status" value="1"/>
</dbReference>
<feature type="domain" description="Reverse transcriptase Ty1/copia-type" evidence="3">
    <location>
        <begin position="453"/>
        <end position="696"/>
    </location>
</feature>
<dbReference type="InterPro" id="IPR043502">
    <property type="entry name" value="DNA/RNA_pol_sf"/>
</dbReference>
<dbReference type="PANTHER" id="PTHR11439:SF467">
    <property type="entry name" value="INTEGRASE CATALYTIC DOMAIN-CONTAINING PROTEIN"/>
    <property type="match status" value="1"/>
</dbReference>
<proteinExistence type="predicted"/>
<evidence type="ECO:0000256" key="1">
    <source>
        <dbReference type="SAM" id="Coils"/>
    </source>
</evidence>
<protein>
    <submittedName>
        <fullName evidence="5">Retrotransposon protein, putative, unclassified</fullName>
    </submittedName>
</protein>
<dbReference type="InterPro" id="IPR036397">
    <property type="entry name" value="RNaseH_sf"/>
</dbReference>
<dbReference type="Pfam" id="PF07727">
    <property type="entry name" value="RVT_2"/>
    <property type="match status" value="1"/>
</dbReference>
<dbReference type="Gene3D" id="3.30.420.10">
    <property type="entry name" value="Ribonuclease H-like superfamily/Ribonuclease H"/>
    <property type="match status" value="1"/>
</dbReference>
<sequence>MGEIQGIEQILEKLAEEVEEIRGRIQKVKEKTTVLGNFVNLAHPMQVFPDEMSKVDKIKLMCDACEYGKHTRTTYISRGLRSILPFVLVHSDVWTSPIASNGVAERKNQHILEVTRSLMYTMNVPKFLWSEAVMTATYLINRMPSRILGMKTPYEMVFGKNEFIVPPKVFGCTCFVRDHRPSVGKLDPRAVKCIFIGYSSGQKGYKCWSPSERRTFVSMDVTFRESVPFYGERTDLSSLFVDLDNPIIDEDGQEGENGSSGTEEDTQSRSMKFVVGSIPYPVSEPIHEQNWRRPREEENLQVYTRRKTRSLEAQTMGQHESPMDGMEQQQSSIVAEVGDKPSDQCDTIQISSDTEGEEFETGGEETNLPIAIRKGVRSNAGKPPQRYGFEAQGVNDDENNIANYVSYASLSSTYKAFVTSLNSVEIPNDWREAKQDPRWHQAMLEELEALEKNKTWDLVPFPKGKKVVNCKWVYTVKQNPDGNVERYKARLVAKGYSQTYGIDYDETFAPVAKMSMVRTLISCAANFDWPLHQLDVKNAFLHGDLQEEVYMEIPPGFATSQTEGKVLRLKKSLYGLKQSPRAWFDRFRRAMCGMGYKQCNGDHTVFYRHNRGLKTILVVYVDDMIITGDDCLEISRLKQNLSKEFEVKDLGQLKYFLGIEIARSPRGIVLSQRKYVLDLLSDTGMLGCRPASTPIEQNHKLCAESGDPVNKERYQRLVGRLIYLCHTRPDITYAVSVVSRYMHDPRSGHMDVVYRILRYLKASPGKGIWFKKNGHLDVEGYCDADWGSCLDDRRSTSGYCVFIGGNLVSWRSKKQSVVSRSTAEAEYRSMSMSLSELLWLKNLLAELKLSTSTSMKLWCDNKSAINIANNPVQHDRTKHVEIDRFFIKERMDEGTLNLGFVNSGEQVADSLTKALGARECTSSCSKMGMIDIYRPS</sequence>
<evidence type="ECO:0000313" key="5">
    <source>
        <dbReference type="EMBL" id="ABA95230.1"/>
    </source>
</evidence>
<dbReference type="InterPro" id="IPR013103">
    <property type="entry name" value="RVT_2"/>
</dbReference>
<dbReference type="EMBL" id="DP000010">
    <property type="protein sequence ID" value="ABA95230.1"/>
    <property type="molecule type" value="Genomic_DNA"/>
</dbReference>
<dbReference type="PANTHER" id="PTHR11439">
    <property type="entry name" value="GAG-POL-RELATED RETROTRANSPOSON"/>
    <property type="match status" value="1"/>
</dbReference>
<reference evidence="5" key="3">
    <citation type="submission" date="2006-01" db="EMBL/GenBank/DDBJ databases">
        <authorList>
            <person name="Buell R."/>
        </authorList>
    </citation>
    <scope>NUCLEOTIDE SEQUENCE</scope>
</reference>
<dbReference type="GO" id="GO:0003676">
    <property type="term" value="F:nucleic acid binding"/>
    <property type="evidence" value="ECO:0007669"/>
    <property type="project" value="InterPro"/>
</dbReference>
<dbReference type="SUPFAM" id="SSF53098">
    <property type="entry name" value="Ribonuclease H-like"/>
    <property type="match status" value="1"/>
</dbReference>
<feature type="region of interest" description="Disordered" evidence="2">
    <location>
        <begin position="247"/>
        <end position="269"/>
    </location>
</feature>
<organism evidence="5">
    <name type="scientific">Oryza sativa subsp. japonica</name>
    <name type="common">Rice</name>
    <dbReference type="NCBI Taxonomy" id="39947"/>
    <lineage>
        <taxon>Eukaryota</taxon>
        <taxon>Viridiplantae</taxon>
        <taxon>Streptophyta</taxon>
        <taxon>Embryophyta</taxon>
        <taxon>Tracheophyta</taxon>
        <taxon>Spermatophyta</taxon>
        <taxon>Magnoliopsida</taxon>
        <taxon>Liliopsida</taxon>
        <taxon>Poales</taxon>
        <taxon>Poaceae</taxon>
        <taxon>BOP clade</taxon>
        <taxon>Oryzoideae</taxon>
        <taxon>Oryzeae</taxon>
        <taxon>Oryzinae</taxon>
        <taxon>Oryza</taxon>
        <taxon>Oryza sativa</taxon>
    </lineage>
</organism>
<keyword evidence="1" id="KW-0175">Coiled coil</keyword>
<dbReference type="AlphaFoldDB" id="Q2QZU8"/>
<accession>Q2QZU8</accession>
<feature type="domain" description="Retroviral polymerase SH3-like" evidence="4">
    <location>
        <begin position="172"/>
        <end position="232"/>
    </location>
</feature>
<evidence type="ECO:0000259" key="4">
    <source>
        <dbReference type="Pfam" id="PF25597"/>
    </source>
</evidence>
<gene>
    <name evidence="5" type="ordered locus">LOC_Os11g44780</name>
</gene>
<evidence type="ECO:0000259" key="3">
    <source>
        <dbReference type="Pfam" id="PF07727"/>
    </source>
</evidence>
<dbReference type="InterPro" id="IPR057670">
    <property type="entry name" value="SH3_retrovirus"/>
</dbReference>
<reference evidence="5" key="2">
    <citation type="submission" date="2005-04" db="EMBL/GenBank/DDBJ databases">
        <authorList>
            <person name="Buell C.R."/>
            <person name="Wing R.A."/>
            <person name="McCombie W.A."/>
            <person name="Ouyang S."/>
        </authorList>
    </citation>
    <scope>NUCLEOTIDE SEQUENCE</scope>
</reference>
<name>Q2QZU8_ORYSJ</name>
<evidence type="ECO:0000256" key="2">
    <source>
        <dbReference type="SAM" id="MobiDB-lite"/>
    </source>
</evidence>
<dbReference type="InterPro" id="IPR012337">
    <property type="entry name" value="RNaseH-like_sf"/>
</dbReference>
<dbReference type="SUPFAM" id="SSF56672">
    <property type="entry name" value="DNA/RNA polymerases"/>
    <property type="match status" value="1"/>
</dbReference>
<dbReference type="Pfam" id="PF25597">
    <property type="entry name" value="SH3_retrovirus"/>
    <property type="match status" value="1"/>
</dbReference>
<reference evidence="5" key="1">
    <citation type="journal article" date="2005" name="BMC Biol.">
        <title>The sequence of rice chromosomes 11 and 12, rich in disease resistance genes and recent gene duplications.</title>
        <authorList>
            <consortium name="The rice chromosomes 11 and 12 sequencing consortia"/>
        </authorList>
    </citation>
    <scope>NUCLEOTIDE SEQUENCE [LARGE SCALE GENOMIC DNA]</scope>
</reference>